<evidence type="ECO:0000313" key="3">
    <source>
        <dbReference type="Proteomes" id="UP001597042"/>
    </source>
</evidence>
<dbReference type="RefSeq" id="WP_378752868.1">
    <property type="nucleotide sequence ID" value="NZ_JBHSSV010000012.1"/>
</dbReference>
<proteinExistence type="predicted"/>
<reference evidence="3" key="1">
    <citation type="journal article" date="2019" name="Int. J. Syst. Evol. Microbiol.">
        <title>The Global Catalogue of Microorganisms (GCM) 10K type strain sequencing project: providing services to taxonomists for standard genome sequencing and annotation.</title>
        <authorList>
            <consortium name="The Broad Institute Genomics Platform"/>
            <consortium name="The Broad Institute Genome Sequencing Center for Infectious Disease"/>
            <person name="Wu L."/>
            <person name="Ma J."/>
        </authorList>
    </citation>
    <scope>NUCLEOTIDE SEQUENCE [LARGE SCALE GENOMIC DNA]</scope>
    <source>
        <strain evidence="3">CCUG 50754</strain>
    </source>
</reference>
<sequence>MTVLRALGIVILGLLGAVVAALAVFVVGVRTRHRGVLTFARVVQRDALNPGAMKDAGAAGSSWAIVRVPGRVSGRVYETPVGVVRENDELFISLPYGEGTQWLQNVLAADGATVVHDGAEIEATQPEVVPIVRTPMASRDRVAIAIFGVTHALRLQAPAAAS</sequence>
<accession>A0ABW2ZNK9</accession>
<feature type="transmembrane region" description="Helical" evidence="1">
    <location>
        <begin position="6"/>
        <end position="29"/>
    </location>
</feature>
<gene>
    <name evidence="2" type="ORF">ACFQZV_02255</name>
</gene>
<dbReference type="EMBL" id="JBHTIM010000001">
    <property type="protein sequence ID" value="MFD0780120.1"/>
    <property type="molecule type" value="Genomic_DNA"/>
</dbReference>
<keyword evidence="1" id="KW-0812">Transmembrane</keyword>
<comment type="caution">
    <text evidence="2">The sequence shown here is derived from an EMBL/GenBank/DDBJ whole genome shotgun (WGS) entry which is preliminary data.</text>
</comment>
<dbReference type="InterPro" id="IPR012349">
    <property type="entry name" value="Split_barrel_FMN-bd"/>
</dbReference>
<keyword evidence="1" id="KW-0472">Membrane</keyword>
<evidence type="ECO:0000313" key="2">
    <source>
        <dbReference type="EMBL" id="MFD0780120.1"/>
    </source>
</evidence>
<dbReference type="Gene3D" id="2.30.110.10">
    <property type="entry name" value="Electron Transport, Fmn-binding Protein, Chain A"/>
    <property type="match status" value="1"/>
</dbReference>
<dbReference type="Proteomes" id="UP001597042">
    <property type="component" value="Unassembled WGS sequence"/>
</dbReference>
<name>A0ABW2ZNK9_9MICO</name>
<evidence type="ECO:0008006" key="4">
    <source>
        <dbReference type="Google" id="ProtNLM"/>
    </source>
</evidence>
<keyword evidence="1" id="KW-1133">Transmembrane helix</keyword>
<organism evidence="2 3">
    <name type="scientific">Microbacterium koreense</name>
    <dbReference type="NCBI Taxonomy" id="323761"/>
    <lineage>
        <taxon>Bacteria</taxon>
        <taxon>Bacillati</taxon>
        <taxon>Actinomycetota</taxon>
        <taxon>Actinomycetes</taxon>
        <taxon>Micrococcales</taxon>
        <taxon>Microbacteriaceae</taxon>
        <taxon>Microbacterium</taxon>
    </lineage>
</organism>
<keyword evidence="3" id="KW-1185">Reference proteome</keyword>
<protein>
    <recommendedName>
        <fullName evidence="4">DUF385 domain-containing protein</fullName>
    </recommendedName>
</protein>
<evidence type="ECO:0000256" key="1">
    <source>
        <dbReference type="SAM" id="Phobius"/>
    </source>
</evidence>